<dbReference type="PANTHER" id="PTHR37763:SF1">
    <property type="entry name" value="EXOSOME COMPLEX EXONUCLEASE"/>
    <property type="match status" value="1"/>
</dbReference>
<proteinExistence type="predicted"/>
<dbReference type="PANTHER" id="PTHR37763">
    <property type="entry name" value="EXOSOME COMPLEX EXONUCLEASE"/>
    <property type="match status" value="1"/>
</dbReference>
<name>A0A2C9UC06_MANES</name>
<organism evidence="1">
    <name type="scientific">Manihot esculenta</name>
    <name type="common">Cassava</name>
    <name type="synonym">Jatropha manihot</name>
    <dbReference type="NCBI Taxonomy" id="3983"/>
    <lineage>
        <taxon>Eukaryota</taxon>
        <taxon>Viridiplantae</taxon>
        <taxon>Streptophyta</taxon>
        <taxon>Embryophyta</taxon>
        <taxon>Tracheophyta</taxon>
        <taxon>Spermatophyta</taxon>
        <taxon>Magnoliopsida</taxon>
        <taxon>eudicotyledons</taxon>
        <taxon>Gunneridae</taxon>
        <taxon>Pentapetalae</taxon>
        <taxon>rosids</taxon>
        <taxon>fabids</taxon>
        <taxon>Malpighiales</taxon>
        <taxon>Euphorbiaceae</taxon>
        <taxon>Crotonoideae</taxon>
        <taxon>Manihoteae</taxon>
        <taxon>Manihot</taxon>
    </lineage>
</organism>
<dbReference type="AlphaFoldDB" id="A0A2C9UC06"/>
<dbReference type="EMBL" id="CM004402">
    <property type="protein sequence ID" value="OAY27363.1"/>
    <property type="molecule type" value="Genomic_DNA"/>
</dbReference>
<reference evidence="1" key="1">
    <citation type="submission" date="2016-02" db="EMBL/GenBank/DDBJ databases">
        <title>WGS assembly of Manihot esculenta.</title>
        <authorList>
            <person name="Bredeson J.V."/>
            <person name="Prochnik S.E."/>
            <person name="Lyons J.B."/>
            <person name="Schmutz J."/>
            <person name="Grimwood J."/>
            <person name="Vrebalov J."/>
            <person name="Bart R.S."/>
            <person name="Amuge T."/>
            <person name="Ferguson M.E."/>
            <person name="Green R."/>
            <person name="Putnam N."/>
            <person name="Stites J."/>
            <person name="Rounsley S."/>
            <person name="Rokhsar D.S."/>
        </authorList>
    </citation>
    <scope>NUCLEOTIDE SEQUENCE [LARGE SCALE GENOMIC DNA]</scope>
    <source>
        <tissue evidence="1">Leaf</tissue>
    </source>
</reference>
<accession>A0A2C9UC06</accession>
<dbReference type="STRING" id="3983.A0A2C9UC06"/>
<evidence type="ECO:0000313" key="1">
    <source>
        <dbReference type="EMBL" id="OAY27363.1"/>
    </source>
</evidence>
<protein>
    <submittedName>
        <fullName evidence="1">Uncharacterized protein</fullName>
    </submittedName>
</protein>
<gene>
    <name evidence="1" type="ORF">MANES_16G120100</name>
</gene>
<dbReference type="OrthoDB" id="770241at2759"/>
<sequence length="456" mass="51947">MKFVDVIELHVGCKFAILRIWISIMIYMHVRNFLNAAKYLTSKRNYTVNLHLMMYHCSRKSQDEVLPSRWYNKAFPSITKLTQQLKNVDLIDGKLVNINDDSIIIDDRIAEKMNTLKSLVRVFIGSPWVQQNLKENVEAASATTKFKPVVSFSKLSEREPMTVNSLTKISNFLGVSAQQRKLVRSTICPQVTQHRIFTGALEEILNGLKSEMDFLHYDCSGKGCNMGQQIISSCLNFLAHTDISDHESTSWMQLGSHKSVNPHCSGTWEDVLEMFNDLIRYLESEKGLVYHVAKLEVMKEGLSQIKDVLIDKAIGYKEVRHQESLVQKKLSKTLGYSSRCLSTLLLYYLYGHVRDIEVDLCGGVYGGEGGARFCLCMGRILTSDEEKMVRSGVKQLDRALGLFKFIWETARMQGVLELQGHLWCVGAKDRTFTYRGTLFFVHGIIDKIEINGSNEL</sequence>